<dbReference type="Proteomes" id="UP000656042">
    <property type="component" value="Unassembled WGS sequence"/>
</dbReference>
<keyword evidence="2" id="KW-1185">Reference proteome</keyword>
<evidence type="ECO:0008006" key="3">
    <source>
        <dbReference type="Google" id="ProtNLM"/>
    </source>
</evidence>
<dbReference type="SUPFAM" id="SSF55961">
    <property type="entry name" value="Bet v1-like"/>
    <property type="match status" value="1"/>
</dbReference>
<comment type="caution">
    <text evidence="1">The sequence shown here is derived from an EMBL/GenBank/DDBJ whole genome shotgun (WGS) entry which is preliminary data.</text>
</comment>
<proteinExistence type="predicted"/>
<dbReference type="RefSeq" id="WP_189081185.1">
    <property type="nucleotide sequence ID" value="NZ_BMMX01000023.1"/>
</dbReference>
<evidence type="ECO:0000313" key="2">
    <source>
        <dbReference type="Proteomes" id="UP000656042"/>
    </source>
</evidence>
<reference evidence="1" key="1">
    <citation type="journal article" date="2014" name="Int. J. Syst. Evol. Microbiol.">
        <title>Complete genome sequence of Corynebacterium casei LMG S-19264T (=DSM 44701T), isolated from a smear-ripened cheese.</title>
        <authorList>
            <consortium name="US DOE Joint Genome Institute (JGI-PGF)"/>
            <person name="Walter F."/>
            <person name="Albersmeier A."/>
            <person name="Kalinowski J."/>
            <person name="Ruckert C."/>
        </authorList>
    </citation>
    <scope>NUCLEOTIDE SEQUENCE</scope>
    <source>
        <strain evidence="1">CGMCC 4.7299</strain>
    </source>
</reference>
<gene>
    <name evidence="1" type="ORF">GCM10012284_44190</name>
</gene>
<dbReference type="AlphaFoldDB" id="A0A8J3FQ65"/>
<accession>A0A8J3FQ65</accession>
<dbReference type="EMBL" id="BMMX01000023">
    <property type="protein sequence ID" value="GGL04788.1"/>
    <property type="molecule type" value="Genomic_DNA"/>
</dbReference>
<dbReference type="CDD" id="cd07812">
    <property type="entry name" value="SRPBCC"/>
    <property type="match status" value="1"/>
</dbReference>
<evidence type="ECO:0000313" key="1">
    <source>
        <dbReference type="EMBL" id="GGL04788.1"/>
    </source>
</evidence>
<sequence length="173" mass="18444">MDVVTGAQVAVTLTVPTSREHMWDRITAVDRIGEWSPEATGAAWSGDGTSDGRTAGPVAGARFTAHNRFPNGFESTVTCVVVEARRPSVFAWTVVNDSGEVGSTWRYELRDGSEPETSVVHHSFTHGPGPSGVRPLAEANPQAVNDRLVMLCRNMTTTIAAMAGDATMSGETR</sequence>
<reference evidence="1" key="2">
    <citation type="submission" date="2020-09" db="EMBL/GenBank/DDBJ databases">
        <authorList>
            <person name="Sun Q."/>
            <person name="Zhou Y."/>
        </authorList>
    </citation>
    <scope>NUCLEOTIDE SEQUENCE</scope>
    <source>
        <strain evidence="1">CGMCC 4.7299</strain>
    </source>
</reference>
<protein>
    <recommendedName>
        <fullName evidence="3">Polyketide cyclase / dehydrase and lipid transport</fullName>
    </recommendedName>
</protein>
<dbReference type="InterPro" id="IPR019587">
    <property type="entry name" value="Polyketide_cyclase/dehydratase"/>
</dbReference>
<organism evidence="1 2">
    <name type="scientific">Mangrovihabitans endophyticus</name>
    <dbReference type="NCBI Taxonomy" id="1751298"/>
    <lineage>
        <taxon>Bacteria</taxon>
        <taxon>Bacillati</taxon>
        <taxon>Actinomycetota</taxon>
        <taxon>Actinomycetes</taxon>
        <taxon>Micromonosporales</taxon>
        <taxon>Micromonosporaceae</taxon>
        <taxon>Mangrovihabitans</taxon>
    </lineage>
</organism>
<dbReference type="Gene3D" id="3.30.530.20">
    <property type="match status" value="1"/>
</dbReference>
<dbReference type="InterPro" id="IPR023393">
    <property type="entry name" value="START-like_dom_sf"/>
</dbReference>
<name>A0A8J3FQ65_9ACTN</name>
<dbReference type="Pfam" id="PF10604">
    <property type="entry name" value="Polyketide_cyc2"/>
    <property type="match status" value="1"/>
</dbReference>